<name>A0A2L2TWU0_9HYPO</name>
<evidence type="ECO:0000313" key="2">
    <source>
        <dbReference type="Proteomes" id="UP000245910"/>
    </source>
</evidence>
<keyword evidence="2" id="KW-1185">Reference proteome</keyword>
<dbReference type="AlphaFoldDB" id="A0A2L2TWU0"/>
<organism evidence="1 2">
    <name type="scientific">Fusarium venenatum</name>
    <dbReference type="NCBI Taxonomy" id="56646"/>
    <lineage>
        <taxon>Eukaryota</taxon>
        <taxon>Fungi</taxon>
        <taxon>Dikarya</taxon>
        <taxon>Ascomycota</taxon>
        <taxon>Pezizomycotina</taxon>
        <taxon>Sordariomycetes</taxon>
        <taxon>Hypocreomycetidae</taxon>
        <taxon>Hypocreales</taxon>
        <taxon>Nectriaceae</taxon>
        <taxon>Fusarium</taxon>
    </lineage>
</organism>
<dbReference type="EMBL" id="LN649231">
    <property type="protein sequence ID" value="CEI70477.1"/>
    <property type="molecule type" value="Genomic_DNA"/>
</dbReference>
<proteinExistence type="predicted"/>
<sequence>MAETSKRVGESAPLKHVWFVEHALSQKPIADMDLESLDATVNDRDAAFARAQTQTAIIPTLNQPGRISED</sequence>
<protein>
    <submittedName>
        <fullName evidence="1">Uncharacterized protein</fullName>
    </submittedName>
</protein>
<accession>A0A2L2TWU0</accession>
<reference evidence="2" key="1">
    <citation type="submission" date="2014-10" db="EMBL/GenBank/DDBJ databases">
        <authorList>
            <person name="King R."/>
        </authorList>
    </citation>
    <scope>NUCLEOTIDE SEQUENCE [LARGE SCALE GENOMIC DNA]</scope>
    <source>
        <strain evidence="2">A3/5</strain>
    </source>
</reference>
<evidence type="ECO:0000313" key="1">
    <source>
        <dbReference type="EMBL" id="CEI70477.1"/>
    </source>
</evidence>
<dbReference type="Proteomes" id="UP000245910">
    <property type="component" value="Chromosome III"/>
</dbReference>